<dbReference type="PROSITE" id="PS50956">
    <property type="entry name" value="HTH_ASNC_2"/>
    <property type="match status" value="1"/>
</dbReference>
<dbReference type="PANTHER" id="PTHR30154">
    <property type="entry name" value="LEUCINE-RESPONSIVE REGULATORY PROTEIN"/>
    <property type="match status" value="1"/>
</dbReference>
<evidence type="ECO:0000256" key="1">
    <source>
        <dbReference type="ARBA" id="ARBA00023015"/>
    </source>
</evidence>
<proteinExistence type="predicted"/>
<evidence type="ECO:0000313" key="5">
    <source>
        <dbReference type="EMBL" id="VAV96313.1"/>
    </source>
</evidence>
<feature type="domain" description="HTH asnC-type" evidence="4">
    <location>
        <begin position="1"/>
        <end position="53"/>
    </location>
</feature>
<keyword evidence="3" id="KW-0804">Transcription</keyword>
<dbReference type="SUPFAM" id="SSF54909">
    <property type="entry name" value="Dimeric alpha+beta barrel"/>
    <property type="match status" value="1"/>
</dbReference>
<dbReference type="PANTHER" id="PTHR30154:SF34">
    <property type="entry name" value="TRANSCRIPTIONAL REGULATOR AZLB"/>
    <property type="match status" value="1"/>
</dbReference>
<reference evidence="5" key="1">
    <citation type="submission" date="2018-06" db="EMBL/GenBank/DDBJ databases">
        <authorList>
            <person name="Zhirakovskaya E."/>
        </authorList>
    </citation>
    <scope>NUCLEOTIDE SEQUENCE</scope>
</reference>
<dbReference type="SMART" id="SM00344">
    <property type="entry name" value="HTH_ASNC"/>
    <property type="match status" value="1"/>
</dbReference>
<protein>
    <recommendedName>
        <fullName evidence="4">HTH asnC-type domain-containing protein</fullName>
    </recommendedName>
</protein>
<dbReference type="SUPFAM" id="SSF46785">
    <property type="entry name" value="Winged helix' DNA-binding domain"/>
    <property type="match status" value="1"/>
</dbReference>
<accession>A0A3B0SJ07</accession>
<name>A0A3B0SJ07_9ZZZZ</name>
<dbReference type="CDD" id="cd00090">
    <property type="entry name" value="HTH_ARSR"/>
    <property type="match status" value="1"/>
</dbReference>
<evidence type="ECO:0000256" key="2">
    <source>
        <dbReference type="ARBA" id="ARBA00023125"/>
    </source>
</evidence>
<dbReference type="InterPro" id="IPR019887">
    <property type="entry name" value="Tscrpt_reg_AsnC/Lrp_C"/>
</dbReference>
<dbReference type="InterPro" id="IPR036390">
    <property type="entry name" value="WH_DNA-bd_sf"/>
</dbReference>
<keyword evidence="1" id="KW-0805">Transcription regulation</keyword>
<dbReference type="InterPro" id="IPR019888">
    <property type="entry name" value="Tscrpt_reg_AsnC-like"/>
</dbReference>
<dbReference type="GO" id="GO:0043200">
    <property type="term" value="P:response to amino acid"/>
    <property type="evidence" value="ECO:0007669"/>
    <property type="project" value="TreeGrafter"/>
</dbReference>
<dbReference type="Gene3D" id="1.10.10.10">
    <property type="entry name" value="Winged helix-like DNA-binding domain superfamily/Winged helix DNA-binding domain"/>
    <property type="match status" value="1"/>
</dbReference>
<dbReference type="PRINTS" id="PR00033">
    <property type="entry name" value="HTHASNC"/>
</dbReference>
<gene>
    <name evidence="5" type="ORF">MNBD_ALPHA08-713</name>
</gene>
<dbReference type="Gene3D" id="3.30.70.920">
    <property type="match status" value="1"/>
</dbReference>
<dbReference type="InterPro" id="IPR036388">
    <property type="entry name" value="WH-like_DNA-bd_sf"/>
</dbReference>
<dbReference type="GO" id="GO:0043565">
    <property type="term" value="F:sequence-specific DNA binding"/>
    <property type="evidence" value="ECO:0007669"/>
    <property type="project" value="InterPro"/>
</dbReference>
<dbReference type="Pfam" id="PF13404">
    <property type="entry name" value="HTH_AsnC-type"/>
    <property type="match status" value="1"/>
</dbReference>
<evidence type="ECO:0000256" key="3">
    <source>
        <dbReference type="ARBA" id="ARBA00023163"/>
    </source>
</evidence>
<evidence type="ECO:0000259" key="4">
    <source>
        <dbReference type="PROSITE" id="PS50956"/>
    </source>
</evidence>
<dbReference type="InterPro" id="IPR011991">
    <property type="entry name" value="ArsR-like_HTH"/>
</dbReference>
<keyword evidence="2" id="KW-0238">DNA-binding</keyword>
<dbReference type="Pfam" id="PF01037">
    <property type="entry name" value="AsnC_trans_reg"/>
    <property type="match status" value="1"/>
</dbReference>
<dbReference type="InterPro" id="IPR000485">
    <property type="entry name" value="AsnC-type_HTH_dom"/>
</dbReference>
<organism evidence="5">
    <name type="scientific">hydrothermal vent metagenome</name>
    <dbReference type="NCBI Taxonomy" id="652676"/>
    <lineage>
        <taxon>unclassified sequences</taxon>
        <taxon>metagenomes</taxon>
        <taxon>ecological metagenomes</taxon>
    </lineage>
</organism>
<dbReference type="InterPro" id="IPR011008">
    <property type="entry name" value="Dimeric_a/b-barrel"/>
</dbReference>
<sequence>MDSIDKEILKELRVDARIPVTVLAERVGRSRAAVQARLDKLENSGAIRGYTIVEAPDPHSCQQTGAIVSVSVAVRSDANGLVDVFQKIPEVFSCMSVTGENAFVLLITRCSPDRLKEVVELIYETKGVTKTDTVVSLKTDF</sequence>
<dbReference type="GO" id="GO:0005829">
    <property type="term" value="C:cytosol"/>
    <property type="evidence" value="ECO:0007669"/>
    <property type="project" value="TreeGrafter"/>
</dbReference>
<dbReference type="EMBL" id="UOEC01000132">
    <property type="protein sequence ID" value="VAV96313.1"/>
    <property type="molecule type" value="Genomic_DNA"/>
</dbReference>
<dbReference type="AlphaFoldDB" id="A0A3B0SJ07"/>